<dbReference type="EMBL" id="JAAC01000113">
    <property type="protein sequence ID" value="KDE62724.1"/>
    <property type="molecule type" value="Genomic_DNA"/>
</dbReference>
<dbReference type="AlphaFoldDB" id="A0AB73BVR8"/>
<comment type="caution">
    <text evidence="1">The sequence shown here is derived from an EMBL/GenBank/DDBJ whole genome shotgun (WGS) entry which is preliminary data.</text>
</comment>
<organism evidence="1 2">
    <name type="scientific">Fusobacterium necrophorum BL</name>
    <dbReference type="NCBI Taxonomy" id="1441732"/>
    <lineage>
        <taxon>Bacteria</taxon>
        <taxon>Fusobacteriati</taxon>
        <taxon>Fusobacteriota</taxon>
        <taxon>Fusobacteriia</taxon>
        <taxon>Fusobacteriales</taxon>
        <taxon>Fusobacteriaceae</taxon>
        <taxon>Fusobacterium</taxon>
    </lineage>
</organism>
<dbReference type="Proteomes" id="UP000027473">
    <property type="component" value="Unassembled WGS sequence"/>
</dbReference>
<protein>
    <recommendedName>
        <fullName evidence="3">Fe/B12 periplasmic-binding domain-containing protein</fullName>
    </recommendedName>
</protein>
<sequence length="60" mass="6983">MVNLSHFKNYEIILNGRGSQEIMQEYKPDILVSDPVYKNLVHYGTIFILLLHYDTALNSI</sequence>
<gene>
    <name evidence="1" type="ORF">FUSO3_07150</name>
</gene>
<proteinExistence type="predicted"/>
<accession>A0AB73BVR8</accession>
<evidence type="ECO:0008006" key="3">
    <source>
        <dbReference type="Google" id="ProtNLM"/>
    </source>
</evidence>
<name>A0AB73BVR8_9FUSO</name>
<evidence type="ECO:0000313" key="2">
    <source>
        <dbReference type="Proteomes" id="UP000027473"/>
    </source>
</evidence>
<reference evidence="1 2" key="1">
    <citation type="submission" date="2014-01" db="EMBL/GenBank/DDBJ databases">
        <title>Comparative genomics of Fusobacterium necrophorum wild isolates.</title>
        <authorList>
            <person name="Kittichotirat W."/>
            <person name="Bumgarner R.E."/>
            <person name="Lawrence P."/>
        </authorList>
    </citation>
    <scope>NUCLEOTIDE SEQUENCE [LARGE SCALE GENOMIC DNA]</scope>
    <source>
        <strain evidence="1 2">BL</strain>
    </source>
</reference>
<evidence type="ECO:0000313" key="1">
    <source>
        <dbReference type="EMBL" id="KDE62724.1"/>
    </source>
</evidence>